<dbReference type="GO" id="GO:0003743">
    <property type="term" value="F:translation initiation factor activity"/>
    <property type="evidence" value="ECO:0007669"/>
    <property type="project" value="UniProtKB-KW"/>
</dbReference>
<comment type="caution">
    <text evidence="2">The sequence shown here is derived from an EMBL/GenBank/DDBJ whole genome shotgun (WGS) entry which is preliminary data.</text>
</comment>
<dbReference type="PANTHER" id="PTHR13011:SF0">
    <property type="entry name" value="GENERAL TRANSCRIPTION FACTOR IIF SUBUNIT 1"/>
    <property type="match status" value="1"/>
</dbReference>
<keyword evidence="1" id="KW-0238">DNA-binding</keyword>
<dbReference type="PANTHER" id="PTHR13011">
    <property type="entry name" value="TFIIF-ALPHA"/>
    <property type="match status" value="1"/>
</dbReference>
<evidence type="ECO:0000256" key="1">
    <source>
        <dbReference type="RuleBase" id="RU366044"/>
    </source>
</evidence>
<evidence type="ECO:0000313" key="3">
    <source>
        <dbReference type="Proteomes" id="UP000188268"/>
    </source>
</evidence>
<keyword evidence="1" id="KW-0805">Transcription regulation</keyword>
<name>A0A1R3I361_COCAP</name>
<comment type="subcellular location">
    <subcellularLocation>
        <location evidence="1">Nucleus</location>
    </subcellularLocation>
</comment>
<dbReference type="GO" id="GO:0016251">
    <property type="term" value="F:RNA polymerase II general transcription initiation factor activity"/>
    <property type="evidence" value="ECO:0007669"/>
    <property type="project" value="TreeGrafter"/>
</dbReference>
<dbReference type="SUPFAM" id="SSF46785">
    <property type="entry name" value="Winged helix' DNA-binding domain"/>
    <property type="match status" value="1"/>
</dbReference>
<gene>
    <name evidence="2" type="ORF">CCACVL1_15300</name>
</gene>
<dbReference type="Gramene" id="OMO76941">
    <property type="protein sequence ID" value="OMO76941"/>
    <property type="gene ID" value="CCACVL1_15300"/>
</dbReference>
<proteinExistence type="inferred from homology"/>
<dbReference type="GO" id="GO:0005674">
    <property type="term" value="C:transcription factor TFIIF complex"/>
    <property type="evidence" value="ECO:0007669"/>
    <property type="project" value="TreeGrafter"/>
</dbReference>
<dbReference type="GO" id="GO:0001096">
    <property type="term" value="F:TFIIF-class transcription factor complex binding"/>
    <property type="evidence" value="ECO:0007669"/>
    <property type="project" value="TreeGrafter"/>
</dbReference>
<protein>
    <recommendedName>
        <fullName evidence="1">Transcription initiation factor IIF subunit alpha</fullName>
    </recommendedName>
</protein>
<keyword evidence="1" id="KW-0804">Transcription</keyword>
<dbReference type="OrthoDB" id="76676at2759"/>
<dbReference type="InterPro" id="IPR036388">
    <property type="entry name" value="WH-like_DNA-bd_sf"/>
</dbReference>
<dbReference type="InterPro" id="IPR036390">
    <property type="entry name" value="WH_DNA-bd_sf"/>
</dbReference>
<keyword evidence="1" id="KW-0539">Nucleus</keyword>
<dbReference type="Gene3D" id="1.10.10.10">
    <property type="entry name" value="Winged helix-like DNA-binding domain superfamily/Winged helix DNA-binding domain"/>
    <property type="match status" value="1"/>
</dbReference>
<dbReference type="Proteomes" id="UP000188268">
    <property type="component" value="Unassembled WGS sequence"/>
</dbReference>
<reference evidence="2 3" key="1">
    <citation type="submission" date="2013-09" db="EMBL/GenBank/DDBJ databases">
        <title>Corchorus capsularis genome sequencing.</title>
        <authorList>
            <person name="Alam M."/>
            <person name="Haque M.S."/>
            <person name="Islam M.S."/>
            <person name="Emdad E.M."/>
            <person name="Islam M.M."/>
            <person name="Ahmed B."/>
            <person name="Halim A."/>
            <person name="Hossen Q.M.M."/>
            <person name="Hossain M.Z."/>
            <person name="Ahmed R."/>
            <person name="Khan M.M."/>
            <person name="Islam R."/>
            <person name="Rashid M.M."/>
            <person name="Khan S.A."/>
            <person name="Rahman M.S."/>
            <person name="Alam M."/>
        </authorList>
    </citation>
    <scope>NUCLEOTIDE SEQUENCE [LARGE SCALE GENOMIC DNA]</scope>
    <source>
        <strain evidence="3">cv. CVL-1</strain>
        <tissue evidence="2">Whole seedling</tissue>
    </source>
</reference>
<keyword evidence="3" id="KW-1185">Reference proteome</keyword>
<organism evidence="2 3">
    <name type="scientific">Corchorus capsularis</name>
    <name type="common">Jute</name>
    <dbReference type="NCBI Taxonomy" id="210143"/>
    <lineage>
        <taxon>Eukaryota</taxon>
        <taxon>Viridiplantae</taxon>
        <taxon>Streptophyta</taxon>
        <taxon>Embryophyta</taxon>
        <taxon>Tracheophyta</taxon>
        <taxon>Spermatophyta</taxon>
        <taxon>Magnoliopsida</taxon>
        <taxon>eudicotyledons</taxon>
        <taxon>Gunneridae</taxon>
        <taxon>Pentapetalae</taxon>
        <taxon>rosids</taxon>
        <taxon>malvids</taxon>
        <taxon>Malvales</taxon>
        <taxon>Malvaceae</taxon>
        <taxon>Grewioideae</taxon>
        <taxon>Apeibeae</taxon>
        <taxon>Corchorus</taxon>
    </lineage>
</organism>
<keyword evidence="2" id="KW-0648">Protein biosynthesis</keyword>
<evidence type="ECO:0000313" key="2">
    <source>
        <dbReference type="EMBL" id="OMO76941.1"/>
    </source>
</evidence>
<dbReference type="STRING" id="210143.A0A1R3I361"/>
<comment type="function">
    <text evidence="1">TFIIF is a general transcription initiation factor that binds to RNA polymerase II and helps to recruit it to the initiation complex in collaboration with TFIIB. It promotes transcription elongation.</text>
</comment>
<dbReference type="EMBL" id="AWWV01010839">
    <property type="protein sequence ID" value="OMO76941.1"/>
    <property type="molecule type" value="Genomic_DNA"/>
</dbReference>
<keyword evidence="2" id="KW-0396">Initiation factor</keyword>
<dbReference type="GO" id="GO:0003677">
    <property type="term" value="F:DNA binding"/>
    <property type="evidence" value="ECO:0007669"/>
    <property type="project" value="UniProtKB-KW"/>
</dbReference>
<dbReference type="GO" id="GO:0006367">
    <property type="term" value="P:transcription initiation at RNA polymerase II promoter"/>
    <property type="evidence" value="ECO:0007669"/>
    <property type="project" value="InterPro"/>
</dbReference>
<accession>A0A1R3I361</accession>
<comment type="similarity">
    <text evidence="1">Belongs to the TFIIF alpha subunit family.</text>
</comment>
<sequence>MGRPRPVTEDEIRAVLLQEGPLTTSDLVTKFKARLATPEEKKAFAYILRRIAKIQKTNGPSNYVVLRDH</sequence>
<dbReference type="AlphaFoldDB" id="A0A1R3I361"/>
<dbReference type="GO" id="GO:0032968">
    <property type="term" value="P:positive regulation of transcription elongation by RNA polymerase II"/>
    <property type="evidence" value="ECO:0007669"/>
    <property type="project" value="InterPro"/>
</dbReference>
<dbReference type="InterPro" id="IPR008851">
    <property type="entry name" value="TFIIF-alpha"/>
</dbReference>
<dbReference type="Pfam" id="PF05793">
    <property type="entry name" value="TFIIF_alpha"/>
    <property type="match status" value="1"/>
</dbReference>